<feature type="compositionally biased region" description="Low complexity" evidence="1">
    <location>
        <begin position="202"/>
        <end position="241"/>
    </location>
</feature>
<reference evidence="3" key="1">
    <citation type="submission" date="2025-08" db="UniProtKB">
        <authorList>
            <consortium name="RefSeq"/>
        </authorList>
    </citation>
    <scope>IDENTIFICATION</scope>
    <source>
        <tissue evidence="3">Whole organism</tissue>
    </source>
</reference>
<sequence>MLNLDEQATPLGSCPSRKGRRRNNNKKKRSRDQTPAVEEPNRPDHLPSTSSRRRRGPGDQNSSAIRDAPRPKGTSASRLEELRLYMDKLRELVPHKHDREDQPEDLIQKTIAYICELQKTLENHPRLQGLDPRVIAAPGNALPPMEMQQLLLQQRKQLRLQQLQQQYLQQLQQQPPQQQQRYHQMQQQQPYFPFGDSEQLFQPQQNQHQLTQQQRYRQQYQQQPQQYQQQPQQYQQQPQQY</sequence>
<protein>
    <submittedName>
        <fullName evidence="3">Mediator of RNA polymerase II transcription subunit 26</fullName>
    </submittedName>
</protein>
<evidence type="ECO:0000256" key="1">
    <source>
        <dbReference type="SAM" id="MobiDB-lite"/>
    </source>
</evidence>
<dbReference type="AlphaFoldDB" id="A0A979FG60"/>
<dbReference type="GeneID" id="125177543"/>
<dbReference type="KEGG" id="hazt:125177543"/>
<dbReference type="Proteomes" id="UP000694843">
    <property type="component" value="Unplaced"/>
</dbReference>
<dbReference type="InterPro" id="IPR036638">
    <property type="entry name" value="HLH_DNA-bd_sf"/>
</dbReference>
<dbReference type="OrthoDB" id="10047910at2759"/>
<keyword evidence="2" id="KW-1185">Reference proteome</keyword>
<feature type="region of interest" description="Disordered" evidence="1">
    <location>
        <begin position="194"/>
        <end position="241"/>
    </location>
</feature>
<evidence type="ECO:0000313" key="3">
    <source>
        <dbReference type="RefSeq" id="XP_047735909.1"/>
    </source>
</evidence>
<gene>
    <name evidence="3" type="primary">LOC125177543</name>
</gene>
<feature type="region of interest" description="Disordered" evidence="1">
    <location>
        <begin position="1"/>
        <end position="79"/>
    </location>
</feature>
<proteinExistence type="predicted"/>
<feature type="non-terminal residue" evidence="3">
    <location>
        <position position="241"/>
    </location>
</feature>
<accession>A0A979FG60</accession>
<evidence type="ECO:0000313" key="2">
    <source>
        <dbReference type="Proteomes" id="UP000694843"/>
    </source>
</evidence>
<dbReference type="Gene3D" id="4.10.280.10">
    <property type="entry name" value="Helix-loop-helix DNA-binding domain"/>
    <property type="match status" value="1"/>
</dbReference>
<organism evidence="2 3">
    <name type="scientific">Hyalella azteca</name>
    <name type="common">Amphipod</name>
    <dbReference type="NCBI Taxonomy" id="294128"/>
    <lineage>
        <taxon>Eukaryota</taxon>
        <taxon>Metazoa</taxon>
        <taxon>Ecdysozoa</taxon>
        <taxon>Arthropoda</taxon>
        <taxon>Crustacea</taxon>
        <taxon>Multicrustacea</taxon>
        <taxon>Malacostraca</taxon>
        <taxon>Eumalacostraca</taxon>
        <taxon>Peracarida</taxon>
        <taxon>Amphipoda</taxon>
        <taxon>Senticaudata</taxon>
        <taxon>Talitrida</taxon>
        <taxon>Talitroidea</taxon>
        <taxon>Hyalellidae</taxon>
        <taxon>Hyalella</taxon>
    </lineage>
</organism>
<dbReference type="SUPFAM" id="SSF47459">
    <property type="entry name" value="HLH, helix-loop-helix DNA-binding domain"/>
    <property type="match status" value="1"/>
</dbReference>
<dbReference type="RefSeq" id="XP_047735909.1">
    <property type="nucleotide sequence ID" value="XM_047879953.1"/>
</dbReference>
<feature type="compositionally biased region" description="Basic residues" evidence="1">
    <location>
        <begin position="17"/>
        <end position="30"/>
    </location>
</feature>
<dbReference type="GO" id="GO:0046983">
    <property type="term" value="F:protein dimerization activity"/>
    <property type="evidence" value="ECO:0007669"/>
    <property type="project" value="InterPro"/>
</dbReference>
<name>A0A979FG60_HYAAZ</name>